<gene>
    <name evidence="2" type="ORF">HBH26_06970</name>
</gene>
<protein>
    <submittedName>
        <fullName evidence="2">Chain-length determining protein</fullName>
    </submittedName>
</protein>
<keyword evidence="3" id="KW-1185">Reference proteome</keyword>
<feature type="transmembrane region" description="Helical" evidence="1">
    <location>
        <begin position="417"/>
        <end position="437"/>
    </location>
</feature>
<name>A0ABX1CK34_9SPHN</name>
<dbReference type="RefSeq" id="WP_168133853.1">
    <property type="nucleotide sequence ID" value="NZ_JAAVJH010000003.1"/>
</dbReference>
<feature type="transmembrane region" description="Helical" evidence="1">
    <location>
        <begin position="478"/>
        <end position="498"/>
    </location>
</feature>
<accession>A0ABX1CK34</accession>
<keyword evidence="1" id="KW-0472">Membrane</keyword>
<reference evidence="2 3" key="1">
    <citation type="submission" date="2020-03" db="EMBL/GenBank/DDBJ databases">
        <authorList>
            <person name="Wang L."/>
            <person name="He N."/>
            <person name="Li Y."/>
            <person name="Fang Y."/>
            <person name="Zhang F."/>
        </authorList>
    </citation>
    <scope>NUCLEOTIDE SEQUENCE [LARGE SCALE GENOMIC DNA]</scope>
    <source>
        <strain evidence="2 3">36D10-4-7</strain>
    </source>
</reference>
<evidence type="ECO:0000256" key="1">
    <source>
        <dbReference type="SAM" id="Phobius"/>
    </source>
</evidence>
<dbReference type="PANTHER" id="PTHR32309">
    <property type="entry name" value="TYROSINE-PROTEIN KINASE"/>
    <property type="match status" value="1"/>
</dbReference>
<sequence length="507" mass="53304">MTGLFEELRIALHTVWTRRWLGLAVAWCVCVAGWLVVSQMPSKYDSRARVFVQMRSVLPAGTDPGVAASQAQDIDTVRQTLTSAVNLEKVVRGTDLAQGVASDRDVADRVAGLQTAIKVVAQQNNLFEITTTAASPKLAAAITQKLIDIFVETNLSDDRRQATQTLAFLDGQLGTLGAKLQDAEAKRTDFQNRYLGALPGTGTISDRIGAARTQMSQVDGDLAAAASSLAAVQGQMAATPRSVAGGGGIAPGMGPARARLAAIQGQLADARGRGYTDNHPDVVALKQQLALAQAAARGEPVAAGGDGSVANPAFLSLQAMVADRQSAVAALQMRRRQLQGDLDQLTAKLAGDPAVAAEQGEIDRSATVLKDQYDQLLAQREQVSLRAQAQTQTDAVKFSVIDPPTAPRVPTAPNRPLLLSGVLVAGLLAGVGAAFAMGQVQATFATAQRLEKVSGMTVIGSVGEMLTRRQEEERRRRLKWFAGATAALAVAYVGLLGLEMVQRGLAA</sequence>
<dbReference type="InterPro" id="IPR050445">
    <property type="entry name" value="Bact_polysacc_biosynth/exp"/>
</dbReference>
<proteinExistence type="predicted"/>
<dbReference type="Proteomes" id="UP000732399">
    <property type="component" value="Unassembled WGS sequence"/>
</dbReference>
<feature type="transmembrane region" description="Helical" evidence="1">
    <location>
        <begin position="20"/>
        <end position="37"/>
    </location>
</feature>
<dbReference type="InterPro" id="IPR014345">
    <property type="entry name" value="XrtA_polysacc_chain"/>
</dbReference>
<dbReference type="EMBL" id="JAAVJH010000003">
    <property type="protein sequence ID" value="NJR78360.1"/>
    <property type="molecule type" value="Genomic_DNA"/>
</dbReference>
<organism evidence="2 3">
    <name type="scientific">Sphingomonas corticis</name>
    <dbReference type="NCBI Taxonomy" id="2722791"/>
    <lineage>
        <taxon>Bacteria</taxon>
        <taxon>Pseudomonadati</taxon>
        <taxon>Pseudomonadota</taxon>
        <taxon>Alphaproteobacteria</taxon>
        <taxon>Sphingomonadales</taxon>
        <taxon>Sphingomonadaceae</taxon>
        <taxon>Sphingomonas</taxon>
    </lineage>
</organism>
<evidence type="ECO:0000313" key="3">
    <source>
        <dbReference type="Proteomes" id="UP000732399"/>
    </source>
</evidence>
<dbReference type="PANTHER" id="PTHR32309:SF13">
    <property type="entry name" value="FERRIC ENTEROBACTIN TRANSPORT PROTEIN FEPE"/>
    <property type="match status" value="1"/>
</dbReference>
<evidence type="ECO:0000313" key="2">
    <source>
        <dbReference type="EMBL" id="NJR78360.1"/>
    </source>
</evidence>
<dbReference type="NCBIfam" id="TIGR03007">
    <property type="entry name" value="pepcterm_ChnLen"/>
    <property type="match status" value="1"/>
</dbReference>
<keyword evidence="1" id="KW-1133">Transmembrane helix</keyword>
<comment type="caution">
    <text evidence="2">The sequence shown here is derived from an EMBL/GenBank/DDBJ whole genome shotgun (WGS) entry which is preliminary data.</text>
</comment>
<keyword evidence="1" id="KW-0812">Transmembrane</keyword>